<dbReference type="GO" id="GO:0016788">
    <property type="term" value="F:hydrolase activity, acting on ester bonds"/>
    <property type="evidence" value="ECO:0007669"/>
    <property type="project" value="UniProtKB-ARBA"/>
</dbReference>
<accession>A0A1M5SP98</accession>
<dbReference type="Pfam" id="PF13472">
    <property type="entry name" value="Lipase_GDSL_2"/>
    <property type="match status" value="1"/>
</dbReference>
<keyword evidence="1" id="KW-0732">Signal</keyword>
<feature type="domain" description="SGNH hydrolase-type esterase" evidence="2">
    <location>
        <begin position="51"/>
        <end position="228"/>
    </location>
</feature>
<gene>
    <name evidence="3" type="ORF">SAMN05444281_0428</name>
</gene>
<dbReference type="InterPro" id="IPR013830">
    <property type="entry name" value="SGNH_hydro"/>
</dbReference>
<dbReference type="RefSeq" id="WP_073118028.1">
    <property type="nucleotide sequence ID" value="NZ_BMEN01000001.1"/>
</dbReference>
<dbReference type="AlphaFoldDB" id="A0A1M5SP98"/>
<sequence length="244" mass="27528">MRKLMVLFLGILFCVIGCSSESITDEVVYDPVEEVVTSDSLGLNSHYKILALGDSYTIGQSVCNTCSFPEQLKQKLIDDFFEIKTIDLKIVAKTGWRTTSLINSLESQEVDEDYNFVTLLIGVNNQYQGASFEVYEREFPELVTKAISYANNNANHVVVLSIPDYTYTPYGSNFPASDEIAVYNKFAKDYCLDNEITFLNITDITEQGLEHPELVASDGLHPSALAYEKFVKRLLPFFIEKMTD</sequence>
<reference evidence="4" key="1">
    <citation type="submission" date="2016-11" db="EMBL/GenBank/DDBJ databases">
        <authorList>
            <person name="Varghese N."/>
            <person name="Submissions S."/>
        </authorList>
    </citation>
    <scope>NUCLEOTIDE SEQUENCE [LARGE SCALE GENOMIC DNA]</scope>
    <source>
        <strain evidence="4">DSM 100572</strain>
    </source>
</reference>
<evidence type="ECO:0000313" key="3">
    <source>
        <dbReference type="EMBL" id="SHH40341.1"/>
    </source>
</evidence>
<feature type="chain" id="PRO_5013313954" evidence="1">
    <location>
        <begin position="25"/>
        <end position="244"/>
    </location>
</feature>
<evidence type="ECO:0000313" key="4">
    <source>
        <dbReference type="Proteomes" id="UP000184109"/>
    </source>
</evidence>
<dbReference type="InterPro" id="IPR036514">
    <property type="entry name" value="SGNH_hydro_sf"/>
</dbReference>
<dbReference type="Proteomes" id="UP000184109">
    <property type="component" value="Unassembled WGS sequence"/>
</dbReference>
<protein>
    <submittedName>
        <fullName evidence="3">Lysophospholipase L1</fullName>
    </submittedName>
</protein>
<dbReference type="SUPFAM" id="SSF52266">
    <property type="entry name" value="SGNH hydrolase"/>
    <property type="match status" value="1"/>
</dbReference>
<organism evidence="3 4">
    <name type="scientific">Wenyingzhuangia marina</name>
    <dbReference type="NCBI Taxonomy" id="1195760"/>
    <lineage>
        <taxon>Bacteria</taxon>
        <taxon>Pseudomonadati</taxon>
        <taxon>Bacteroidota</taxon>
        <taxon>Flavobacteriia</taxon>
        <taxon>Flavobacteriales</taxon>
        <taxon>Flavobacteriaceae</taxon>
        <taxon>Wenyingzhuangia</taxon>
    </lineage>
</organism>
<proteinExistence type="predicted"/>
<dbReference type="STRING" id="1195760.SAMN05444281_0428"/>
<evidence type="ECO:0000259" key="2">
    <source>
        <dbReference type="Pfam" id="PF13472"/>
    </source>
</evidence>
<dbReference type="CDD" id="cd01832">
    <property type="entry name" value="SGNH_hydrolase_like_1"/>
    <property type="match status" value="1"/>
</dbReference>
<feature type="signal peptide" evidence="1">
    <location>
        <begin position="1"/>
        <end position="24"/>
    </location>
</feature>
<dbReference type="Gene3D" id="3.40.50.1110">
    <property type="entry name" value="SGNH hydrolase"/>
    <property type="match status" value="1"/>
</dbReference>
<dbReference type="EMBL" id="FQXQ01000001">
    <property type="protein sequence ID" value="SHH40341.1"/>
    <property type="molecule type" value="Genomic_DNA"/>
</dbReference>
<dbReference type="OrthoDB" id="158267at2"/>
<keyword evidence="4" id="KW-1185">Reference proteome</keyword>
<name>A0A1M5SP98_9FLAO</name>
<evidence type="ECO:0000256" key="1">
    <source>
        <dbReference type="SAM" id="SignalP"/>
    </source>
</evidence>